<sequence length="151" mass="16610">MVEKSDTATAIMLAIFHLNGALIDKGNRLSEPLGLTSTRWQILGAIALSTERPTAPQIGDMMGMTRQGVQRQINLLVEEKMIEARANPRNMRSPFYILTELGATTYARVMALETIWADALVETIAGEDLQTTLTTLKKLGETLQKTPLPAQ</sequence>
<protein>
    <submittedName>
        <fullName evidence="2">MarR family transcriptional regulator</fullName>
    </submittedName>
</protein>
<keyword evidence="3" id="KW-1185">Reference proteome</keyword>
<dbReference type="SMART" id="SM00347">
    <property type="entry name" value="HTH_MARR"/>
    <property type="match status" value="1"/>
</dbReference>
<dbReference type="SUPFAM" id="SSF46785">
    <property type="entry name" value="Winged helix' DNA-binding domain"/>
    <property type="match status" value="1"/>
</dbReference>
<evidence type="ECO:0000259" key="1">
    <source>
        <dbReference type="PROSITE" id="PS50995"/>
    </source>
</evidence>
<dbReference type="AlphaFoldDB" id="A0A506UFU8"/>
<name>A0A506UFU8_9HYPH</name>
<organism evidence="2 3">
    <name type="scientific">Martelella alba</name>
    <dbReference type="NCBI Taxonomy" id="2590451"/>
    <lineage>
        <taxon>Bacteria</taxon>
        <taxon>Pseudomonadati</taxon>
        <taxon>Pseudomonadota</taxon>
        <taxon>Alphaproteobacteria</taxon>
        <taxon>Hyphomicrobiales</taxon>
        <taxon>Aurantimonadaceae</taxon>
        <taxon>Martelella</taxon>
    </lineage>
</organism>
<dbReference type="PANTHER" id="PTHR33164:SF43">
    <property type="entry name" value="HTH-TYPE TRANSCRIPTIONAL REPRESSOR YETL"/>
    <property type="match status" value="1"/>
</dbReference>
<evidence type="ECO:0000313" key="3">
    <source>
        <dbReference type="Proteomes" id="UP000318801"/>
    </source>
</evidence>
<feature type="domain" description="HTH marR-type" evidence="1">
    <location>
        <begin position="8"/>
        <end position="141"/>
    </location>
</feature>
<dbReference type="Pfam" id="PF12802">
    <property type="entry name" value="MarR_2"/>
    <property type="match status" value="1"/>
</dbReference>
<dbReference type="InterPro" id="IPR036390">
    <property type="entry name" value="WH_DNA-bd_sf"/>
</dbReference>
<proteinExistence type="predicted"/>
<dbReference type="GO" id="GO:0003700">
    <property type="term" value="F:DNA-binding transcription factor activity"/>
    <property type="evidence" value="ECO:0007669"/>
    <property type="project" value="InterPro"/>
</dbReference>
<dbReference type="InterPro" id="IPR039422">
    <property type="entry name" value="MarR/SlyA-like"/>
</dbReference>
<dbReference type="OrthoDB" id="5511415at2"/>
<dbReference type="InterPro" id="IPR000835">
    <property type="entry name" value="HTH_MarR-typ"/>
</dbReference>
<dbReference type="PROSITE" id="PS50995">
    <property type="entry name" value="HTH_MARR_2"/>
    <property type="match status" value="1"/>
</dbReference>
<dbReference type="EMBL" id="VHLG01000003">
    <property type="protein sequence ID" value="TPW31779.1"/>
    <property type="molecule type" value="Genomic_DNA"/>
</dbReference>
<reference evidence="2 3" key="1">
    <citation type="submission" date="2019-06" db="EMBL/GenBank/DDBJ databases">
        <authorList>
            <person name="Li M."/>
        </authorList>
    </citation>
    <scope>NUCLEOTIDE SEQUENCE [LARGE SCALE GENOMIC DNA]</scope>
    <source>
        <strain evidence="2 3">BGMRC2036</strain>
    </source>
</reference>
<gene>
    <name evidence="2" type="ORF">FJU08_08545</name>
</gene>
<comment type="caution">
    <text evidence="2">The sequence shown here is derived from an EMBL/GenBank/DDBJ whole genome shotgun (WGS) entry which is preliminary data.</text>
</comment>
<dbReference type="PANTHER" id="PTHR33164">
    <property type="entry name" value="TRANSCRIPTIONAL REGULATOR, MARR FAMILY"/>
    <property type="match status" value="1"/>
</dbReference>
<dbReference type="InterPro" id="IPR036388">
    <property type="entry name" value="WH-like_DNA-bd_sf"/>
</dbReference>
<dbReference type="Gene3D" id="1.10.10.10">
    <property type="entry name" value="Winged helix-like DNA-binding domain superfamily/Winged helix DNA-binding domain"/>
    <property type="match status" value="1"/>
</dbReference>
<dbReference type="Proteomes" id="UP000318801">
    <property type="component" value="Unassembled WGS sequence"/>
</dbReference>
<evidence type="ECO:0000313" key="2">
    <source>
        <dbReference type="EMBL" id="TPW31779.1"/>
    </source>
</evidence>
<dbReference type="RefSeq" id="WP_141148550.1">
    <property type="nucleotide sequence ID" value="NZ_VHLG01000003.1"/>
</dbReference>
<dbReference type="GO" id="GO:0006950">
    <property type="term" value="P:response to stress"/>
    <property type="evidence" value="ECO:0007669"/>
    <property type="project" value="TreeGrafter"/>
</dbReference>
<accession>A0A506UFU8</accession>